<organism evidence="2 3">
    <name type="scientific">Engystomops pustulosus</name>
    <name type="common">Tungara frog</name>
    <name type="synonym">Physalaemus pustulosus</name>
    <dbReference type="NCBI Taxonomy" id="76066"/>
    <lineage>
        <taxon>Eukaryota</taxon>
        <taxon>Metazoa</taxon>
        <taxon>Chordata</taxon>
        <taxon>Craniata</taxon>
        <taxon>Vertebrata</taxon>
        <taxon>Euteleostomi</taxon>
        <taxon>Amphibia</taxon>
        <taxon>Batrachia</taxon>
        <taxon>Anura</taxon>
        <taxon>Neobatrachia</taxon>
        <taxon>Hyloidea</taxon>
        <taxon>Leptodactylidae</taxon>
        <taxon>Leiuperinae</taxon>
        <taxon>Engystomops</taxon>
    </lineage>
</organism>
<evidence type="ECO:0000256" key="1">
    <source>
        <dbReference type="SAM" id="MobiDB-lite"/>
    </source>
</evidence>
<name>A0AAV7CJ53_ENGPU</name>
<dbReference type="AlphaFoldDB" id="A0AAV7CJ53"/>
<comment type="caution">
    <text evidence="2">The sequence shown here is derived from an EMBL/GenBank/DDBJ whole genome shotgun (WGS) entry which is preliminary data.</text>
</comment>
<dbReference type="EMBL" id="WNYA01000003">
    <property type="protein sequence ID" value="KAG8584318.1"/>
    <property type="molecule type" value="Genomic_DNA"/>
</dbReference>
<proteinExistence type="predicted"/>
<accession>A0AAV7CJ53</accession>
<gene>
    <name evidence="2" type="ORF">GDO81_008775</name>
</gene>
<feature type="region of interest" description="Disordered" evidence="1">
    <location>
        <begin position="59"/>
        <end position="84"/>
    </location>
</feature>
<sequence length="84" mass="8790">MLPNSPSPVGRVSEDVTNAGTGRSSWLLFFYTSAPTPGGFSGWTQEGKLKDLISVTTGDTGGDASRMDPSWIHHEKPPGVGTGV</sequence>
<evidence type="ECO:0000313" key="3">
    <source>
        <dbReference type="Proteomes" id="UP000824782"/>
    </source>
</evidence>
<reference evidence="2" key="1">
    <citation type="thesis" date="2020" institute="ProQuest LLC" country="789 East Eisenhower Parkway, Ann Arbor, MI, USA">
        <title>Comparative Genomics and Chromosome Evolution.</title>
        <authorList>
            <person name="Mudd A.B."/>
        </authorList>
    </citation>
    <scope>NUCLEOTIDE SEQUENCE</scope>
    <source>
        <strain evidence="2">237g6f4</strain>
        <tissue evidence="2">Blood</tissue>
    </source>
</reference>
<dbReference type="Proteomes" id="UP000824782">
    <property type="component" value="Unassembled WGS sequence"/>
</dbReference>
<evidence type="ECO:0000313" key="2">
    <source>
        <dbReference type="EMBL" id="KAG8584318.1"/>
    </source>
</evidence>
<keyword evidence="3" id="KW-1185">Reference proteome</keyword>
<protein>
    <submittedName>
        <fullName evidence="2">Uncharacterized protein</fullName>
    </submittedName>
</protein>